<protein>
    <submittedName>
        <fullName evidence="2">Uncharacterized protein</fullName>
    </submittedName>
</protein>
<gene>
    <name evidence="2" type="ORF">FA13DRAFT_1711411</name>
</gene>
<name>A0A4Y7T4G1_COPMI</name>
<sequence>MPRSSSSSSSDSRTPSPRNAPLLGSFDPFAVHPFTNFSGPSHHGHQGYSNQVPHSAAPFYSTHGRIRDGAARFIIIPLLLVTTLSPIFISRHPAPSHRRSRWEWLPFPSVTTLFAAFTLLRSPNDLVVGKANLRPIQAGNFIA</sequence>
<keyword evidence="1" id="KW-1133">Transmembrane helix</keyword>
<reference evidence="2 3" key="1">
    <citation type="journal article" date="2019" name="Nat. Ecol. Evol.">
        <title>Megaphylogeny resolves global patterns of mushroom evolution.</title>
        <authorList>
            <person name="Varga T."/>
            <person name="Krizsan K."/>
            <person name="Foldi C."/>
            <person name="Dima B."/>
            <person name="Sanchez-Garcia M."/>
            <person name="Sanchez-Ramirez S."/>
            <person name="Szollosi G.J."/>
            <person name="Szarkandi J.G."/>
            <person name="Papp V."/>
            <person name="Albert L."/>
            <person name="Andreopoulos W."/>
            <person name="Angelini C."/>
            <person name="Antonin V."/>
            <person name="Barry K.W."/>
            <person name="Bougher N.L."/>
            <person name="Buchanan P."/>
            <person name="Buyck B."/>
            <person name="Bense V."/>
            <person name="Catcheside P."/>
            <person name="Chovatia M."/>
            <person name="Cooper J."/>
            <person name="Damon W."/>
            <person name="Desjardin D."/>
            <person name="Finy P."/>
            <person name="Geml J."/>
            <person name="Haridas S."/>
            <person name="Hughes K."/>
            <person name="Justo A."/>
            <person name="Karasinski D."/>
            <person name="Kautmanova I."/>
            <person name="Kiss B."/>
            <person name="Kocsube S."/>
            <person name="Kotiranta H."/>
            <person name="LaButti K.M."/>
            <person name="Lechner B.E."/>
            <person name="Liimatainen K."/>
            <person name="Lipzen A."/>
            <person name="Lukacs Z."/>
            <person name="Mihaltcheva S."/>
            <person name="Morgado L.N."/>
            <person name="Niskanen T."/>
            <person name="Noordeloos M.E."/>
            <person name="Ohm R.A."/>
            <person name="Ortiz-Santana B."/>
            <person name="Ovrebo C."/>
            <person name="Racz N."/>
            <person name="Riley R."/>
            <person name="Savchenko A."/>
            <person name="Shiryaev A."/>
            <person name="Soop K."/>
            <person name="Spirin V."/>
            <person name="Szebenyi C."/>
            <person name="Tomsovsky M."/>
            <person name="Tulloss R.E."/>
            <person name="Uehling J."/>
            <person name="Grigoriev I.V."/>
            <person name="Vagvolgyi C."/>
            <person name="Papp T."/>
            <person name="Martin F.M."/>
            <person name="Miettinen O."/>
            <person name="Hibbett D.S."/>
            <person name="Nagy L.G."/>
        </authorList>
    </citation>
    <scope>NUCLEOTIDE SEQUENCE [LARGE SCALE GENOMIC DNA]</scope>
    <source>
        <strain evidence="2 3">FP101781</strain>
    </source>
</reference>
<evidence type="ECO:0000313" key="3">
    <source>
        <dbReference type="Proteomes" id="UP000298030"/>
    </source>
</evidence>
<evidence type="ECO:0000313" key="2">
    <source>
        <dbReference type="EMBL" id="TEB29066.1"/>
    </source>
</evidence>
<accession>A0A4Y7T4G1</accession>
<keyword evidence="3" id="KW-1185">Reference proteome</keyword>
<proteinExistence type="predicted"/>
<feature type="transmembrane region" description="Helical" evidence="1">
    <location>
        <begin position="70"/>
        <end position="90"/>
    </location>
</feature>
<dbReference type="Proteomes" id="UP000298030">
    <property type="component" value="Unassembled WGS sequence"/>
</dbReference>
<dbReference type="AlphaFoldDB" id="A0A4Y7T4G1"/>
<comment type="caution">
    <text evidence="2">The sequence shown here is derived from an EMBL/GenBank/DDBJ whole genome shotgun (WGS) entry which is preliminary data.</text>
</comment>
<organism evidence="2 3">
    <name type="scientific">Coprinellus micaceus</name>
    <name type="common">Glistening ink-cap mushroom</name>
    <name type="synonym">Coprinus micaceus</name>
    <dbReference type="NCBI Taxonomy" id="71717"/>
    <lineage>
        <taxon>Eukaryota</taxon>
        <taxon>Fungi</taxon>
        <taxon>Dikarya</taxon>
        <taxon>Basidiomycota</taxon>
        <taxon>Agaricomycotina</taxon>
        <taxon>Agaricomycetes</taxon>
        <taxon>Agaricomycetidae</taxon>
        <taxon>Agaricales</taxon>
        <taxon>Agaricineae</taxon>
        <taxon>Psathyrellaceae</taxon>
        <taxon>Coprinellus</taxon>
    </lineage>
</organism>
<keyword evidence="1" id="KW-0472">Membrane</keyword>
<dbReference type="OrthoDB" id="191192at2759"/>
<keyword evidence="1" id="KW-0812">Transmembrane</keyword>
<dbReference type="EMBL" id="QPFP01000029">
    <property type="protein sequence ID" value="TEB29066.1"/>
    <property type="molecule type" value="Genomic_DNA"/>
</dbReference>
<evidence type="ECO:0000256" key="1">
    <source>
        <dbReference type="SAM" id="Phobius"/>
    </source>
</evidence>